<dbReference type="GO" id="GO:0015920">
    <property type="term" value="P:lipopolysaccharide transport"/>
    <property type="evidence" value="ECO:0007669"/>
    <property type="project" value="TreeGrafter"/>
</dbReference>
<gene>
    <name evidence="11" type="ORF">ATJ78_2859</name>
</gene>
<comment type="caution">
    <text evidence="9">Lacks conserved residue(s) required for the propagation of feature annotation.</text>
</comment>
<evidence type="ECO:0000313" key="12">
    <source>
        <dbReference type="Proteomes" id="UP000221369"/>
    </source>
</evidence>
<protein>
    <recommendedName>
        <fullName evidence="9">Transport permease protein</fullName>
    </recommendedName>
</protein>
<dbReference type="Proteomes" id="UP000221369">
    <property type="component" value="Unassembled WGS sequence"/>
</dbReference>
<evidence type="ECO:0000256" key="6">
    <source>
        <dbReference type="ARBA" id="ARBA00022692"/>
    </source>
</evidence>
<organism evidence="11 12">
    <name type="scientific">Paramicrobacterium agarici</name>
    <dbReference type="NCBI Taxonomy" id="630514"/>
    <lineage>
        <taxon>Bacteria</taxon>
        <taxon>Bacillati</taxon>
        <taxon>Actinomycetota</taxon>
        <taxon>Actinomycetes</taxon>
        <taxon>Micrococcales</taxon>
        <taxon>Microbacteriaceae</taxon>
        <taxon>Paramicrobacterium</taxon>
    </lineage>
</organism>
<evidence type="ECO:0000256" key="4">
    <source>
        <dbReference type="ARBA" id="ARBA00022475"/>
    </source>
</evidence>
<feature type="transmembrane region" description="Helical" evidence="9">
    <location>
        <begin position="265"/>
        <end position="287"/>
    </location>
</feature>
<keyword evidence="7 9" id="KW-1133">Transmembrane helix</keyword>
<evidence type="ECO:0000259" key="10">
    <source>
        <dbReference type="PROSITE" id="PS51012"/>
    </source>
</evidence>
<evidence type="ECO:0000313" key="11">
    <source>
        <dbReference type="EMBL" id="PFG31877.1"/>
    </source>
</evidence>
<comment type="caution">
    <text evidence="11">The sequence shown here is derived from an EMBL/GenBank/DDBJ whole genome shotgun (WGS) entry which is preliminary data.</text>
</comment>
<name>A0A2A9DYJ1_9MICO</name>
<dbReference type="PROSITE" id="PS51012">
    <property type="entry name" value="ABC_TM2"/>
    <property type="match status" value="1"/>
</dbReference>
<keyword evidence="8 9" id="KW-0472">Membrane</keyword>
<dbReference type="InterPro" id="IPR047817">
    <property type="entry name" value="ABC2_TM_bact-type"/>
</dbReference>
<evidence type="ECO:0000256" key="1">
    <source>
        <dbReference type="ARBA" id="ARBA00004429"/>
    </source>
</evidence>
<dbReference type="PANTHER" id="PTHR30413">
    <property type="entry name" value="INNER MEMBRANE TRANSPORT PERMEASE"/>
    <property type="match status" value="1"/>
</dbReference>
<dbReference type="PANTHER" id="PTHR30413:SF8">
    <property type="entry name" value="TRANSPORT PERMEASE PROTEIN"/>
    <property type="match status" value="1"/>
</dbReference>
<accession>A0A2A9DYJ1</accession>
<keyword evidence="4 9" id="KW-1003">Cell membrane</keyword>
<dbReference type="InterPro" id="IPR013525">
    <property type="entry name" value="ABC2_TM"/>
</dbReference>
<feature type="domain" description="ABC transmembrane type-2" evidence="10">
    <location>
        <begin position="49"/>
        <end position="290"/>
    </location>
</feature>
<evidence type="ECO:0000256" key="8">
    <source>
        <dbReference type="ARBA" id="ARBA00023136"/>
    </source>
</evidence>
<keyword evidence="5" id="KW-0997">Cell inner membrane</keyword>
<evidence type="ECO:0000256" key="9">
    <source>
        <dbReference type="RuleBase" id="RU361157"/>
    </source>
</evidence>
<dbReference type="Pfam" id="PF01061">
    <property type="entry name" value="ABC2_membrane"/>
    <property type="match status" value="1"/>
</dbReference>
<dbReference type="GO" id="GO:0140359">
    <property type="term" value="F:ABC-type transporter activity"/>
    <property type="evidence" value="ECO:0007669"/>
    <property type="project" value="InterPro"/>
</dbReference>
<dbReference type="AlphaFoldDB" id="A0A2A9DYJ1"/>
<reference evidence="11 12" key="1">
    <citation type="submission" date="2017-10" db="EMBL/GenBank/DDBJ databases">
        <title>Sequencing the genomes of 1000 actinobacteria strains.</title>
        <authorList>
            <person name="Klenk H.-P."/>
        </authorList>
    </citation>
    <scope>NUCLEOTIDE SEQUENCE [LARGE SCALE GENOMIC DNA]</scope>
    <source>
        <strain evidence="11 12">DSM 21798</strain>
    </source>
</reference>
<proteinExistence type="inferred from homology"/>
<evidence type="ECO:0000256" key="3">
    <source>
        <dbReference type="ARBA" id="ARBA00022448"/>
    </source>
</evidence>
<dbReference type="GO" id="GO:0005886">
    <property type="term" value="C:plasma membrane"/>
    <property type="evidence" value="ECO:0007669"/>
    <property type="project" value="UniProtKB-SubCell"/>
</dbReference>
<comment type="subcellular location">
    <subcellularLocation>
        <location evidence="1">Cell inner membrane</location>
        <topology evidence="1">Multi-pass membrane protein</topology>
    </subcellularLocation>
    <subcellularLocation>
        <location evidence="9">Cell membrane</location>
        <topology evidence="9">Multi-pass membrane protein</topology>
    </subcellularLocation>
</comment>
<comment type="similarity">
    <text evidence="2 9">Belongs to the ABC-2 integral membrane protein family.</text>
</comment>
<feature type="transmembrane region" description="Helical" evidence="9">
    <location>
        <begin position="85"/>
        <end position="103"/>
    </location>
</feature>
<evidence type="ECO:0000256" key="7">
    <source>
        <dbReference type="ARBA" id="ARBA00022989"/>
    </source>
</evidence>
<feature type="transmembrane region" description="Helical" evidence="9">
    <location>
        <begin position="156"/>
        <end position="183"/>
    </location>
</feature>
<evidence type="ECO:0000256" key="2">
    <source>
        <dbReference type="ARBA" id="ARBA00007783"/>
    </source>
</evidence>
<evidence type="ECO:0000256" key="5">
    <source>
        <dbReference type="ARBA" id="ARBA00022519"/>
    </source>
</evidence>
<feature type="transmembrane region" description="Helical" evidence="9">
    <location>
        <begin position="123"/>
        <end position="150"/>
    </location>
</feature>
<sequence>MAQTLTNADLSEFKTPGRGHGVLDIFTRRYLLKVLVKKDVTTRYRNSVFGWMWSYAKPAAQFLVYYLVMGHILGLSRGIDNFPVYLFSGIVVVNLFNESFSNATTSIVNNKALVKKIYLPRELFPVATVIVAFVHFLPQVAILILVALLTGWVPTLAGVAVAILGMLLIVLFSTGLGLFFGALNVAFRDAQNFVEIIRTFATWTAPVLYSWTMLADIAPSWLFNIYMCNPLTVAVEFFHYGFWFTTSTGALDNPPADALFPPEHMLVYSLVAFAIAIVTIVVGQFVFRRFERNFAQDL</sequence>
<keyword evidence="3 9" id="KW-0813">Transport</keyword>
<keyword evidence="6 9" id="KW-0812">Transmembrane</keyword>
<feature type="transmembrane region" description="Helical" evidence="9">
    <location>
        <begin position="221"/>
        <end position="245"/>
    </location>
</feature>
<keyword evidence="12" id="KW-1185">Reference proteome</keyword>
<dbReference type="EMBL" id="PDJE01000001">
    <property type="protein sequence ID" value="PFG31877.1"/>
    <property type="molecule type" value="Genomic_DNA"/>
</dbReference>